<evidence type="ECO:0000256" key="4">
    <source>
        <dbReference type="ARBA" id="ARBA00022679"/>
    </source>
</evidence>
<keyword evidence="5" id="KW-0547">Nucleotide-binding</keyword>
<evidence type="ECO:0000313" key="14">
    <source>
        <dbReference type="Proteomes" id="UP000295252"/>
    </source>
</evidence>
<evidence type="ECO:0000259" key="12">
    <source>
        <dbReference type="PROSITE" id="PS51671"/>
    </source>
</evidence>
<evidence type="ECO:0000256" key="6">
    <source>
        <dbReference type="ARBA" id="ARBA00022777"/>
    </source>
</evidence>
<proteinExistence type="inferred from homology"/>
<keyword evidence="6" id="KW-0418">Kinase</keyword>
<dbReference type="InterPro" id="IPR002912">
    <property type="entry name" value="ACT_dom"/>
</dbReference>
<dbReference type="SUPFAM" id="SSF56112">
    <property type="entry name" value="Protein kinase-like (PK-like)"/>
    <property type="match status" value="1"/>
</dbReference>
<name>A0A068U2J7_COFCA</name>
<keyword evidence="14" id="KW-1185">Reference proteome</keyword>
<keyword evidence="7" id="KW-0067">ATP-binding</keyword>
<dbReference type="OrthoDB" id="4062651at2759"/>
<dbReference type="Proteomes" id="UP000295252">
    <property type="component" value="Chromosome IX"/>
</dbReference>
<evidence type="ECO:0000256" key="2">
    <source>
        <dbReference type="ARBA" id="ARBA00012513"/>
    </source>
</evidence>
<dbReference type="AlphaFoldDB" id="A0A068U2J7"/>
<dbReference type="InterPro" id="IPR045865">
    <property type="entry name" value="ACT-like_dom_sf"/>
</dbReference>
<dbReference type="GO" id="GO:0004674">
    <property type="term" value="F:protein serine/threonine kinase activity"/>
    <property type="evidence" value="ECO:0007669"/>
    <property type="project" value="UniProtKB-KW"/>
</dbReference>
<dbReference type="PROSITE" id="PS00108">
    <property type="entry name" value="PROTEIN_KINASE_ST"/>
    <property type="match status" value="1"/>
</dbReference>
<dbReference type="SUPFAM" id="SSF55021">
    <property type="entry name" value="ACT-like"/>
    <property type="match status" value="1"/>
</dbReference>
<protein>
    <recommendedName>
        <fullName evidence="2">non-specific serine/threonine protein kinase</fullName>
        <ecNumber evidence="2">2.7.11.1</ecNumber>
    </recommendedName>
</protein>
<dbReference type="GO" id="GO:0005524">
    <property type="term" value="F:ATP binding"/>
    <property type="evidence" value="ECO:0007669"/>
    <property type="project" value="UniProtKB-KW"/>
</dbReference>
<feature type="region of interest" description="Disordered" evidence="10">
    <location>
        <begin position="126"/>
        <end position="151"/>
    </location>
</feature>
<keyword evidence="4" id="KW-0808">Transferase</keyword>
<dbReference type="PROSITE" id="PS50011">
    <property type="entry name" value="PROTEIN_KINASE_DOM"/>
    <property type="match status" value="1"/>
</dbReference>
<dbReference type="PRINTS" id="PR00109">
    <property type="entry name" value="TYRKINASE"/>
</dbReference>
<dbReference type="InterPro" id="IPR001245">
    <property type="entry name" value="Ser-Thr/Tyr_kinase_cat_dom"/>
</dbReference>
<evidence type="ECO:0000313" key="13">
    <source>
        <dbReference type="EMBL" id="CDP01833.1"/>
    </source>
</evidence>
<keyword evidence="3" id="KW-0723">Serine/threonine-protein kinase</keyword>
<dbReference type="SMART" id="SM00220">
    <property type="entry name" value="S_TKc"/>
    <property type="match status" value="1"/>
</dbReference>
<dbReference type="PROSITE" id="PS51671">
    <property type="entry name" value="ACT"/>
    <property type="match status" value="1"/>
</dbReference>
<dbReference type="Gene3D" id="1.10.510.10">
    <property type="entry name" value="Transferase(Phosphotransferase) domain 1"/>
    <property type="match status" value="1"/>
</dbReference>
<comment type="catalytic activity">
    <reaction evidence="9">
        <text>L-seryl-[protein] + ATP = O-phospho-L-seryl-[protein] + ADP + H(+)</text>
        <dbReference type="Rhea" id="RHEA:17989"/>
        <dbReference type="Rhea" id="RHEA-COMP:9863"/>
        <dbReference type="Rhea" id="RHEA-COMP:11604"/>
        <dbReference type="ChEBI" id="CHEBI:15378"/>
        <dbReference type="ChEBI" id="CHEBI:29999"/>
        <dbReference type="ChEBI" id="CHEBI:30616"/>
        <dbReference type="ChEBI" id="CHEBI:83421"/>
        <dbReference type="ChEBI" id="CHEBI:456216"/>
        <dbReference type="EC" id="2.7.11.1"/>
    </reaction>
</comment>
<evidence type="ECO:0000256" key="3">
    <source>
        <dbReference type="ARBA" id="ARBA00022527"/>
    </source>
</evidence>
<evidence type="ECO:0000259" key="11">
    <source>
        <dbReference type="PROSITE" id="PS50011"/>
    </source>
</evidence>
<feature type="compositionally biased region" description="Basic and acidic residues" evidence="10">
    <location>
        <begin position="126"/>
        <end position="136"/>
    </location>
</feature>
<dbReference type="FunFam" id="3.30.200.20:FF:000060">
    <property type="entry name" value="Serine/threonine-protein kinase isoform 1"/>
    <property type="match status" value="1"/>
</dbReference>
<comment type="catalytic activity">
    <reaction evidence="8">
        <text>L-threonyl-[protein] + ATP = O-phospho-L-threonyl-[protein] + ADP + H(+)</text>
        <dbReference type="Rhea" id="RHEA:46608"/>
        <dbReference type="Rhea" id="RHEA-COMP:11060"/>
        <dbReference type="Rhea" id="RHEA-COMP:11605"/>
        <dbReference type="ChEBI" id="CHEBI:15378"/>
        <dbReference type="ChEBI" id="CHEBI:30013"/>
        <dbReference type="ChEBI" id="CHEBI:30616"/>
        <dbReference type="ChEBI" id="CHEBI:61977"/>
        <dbReference type="ChEBI" id="CHEBI:456216"/>
        <dbReference type="EC" id="2.7.11.1"/>
    </reaction>
</comment>
<feature type="domain" description="ACT" evidence="12">
    <location>
        <begin position="182"/>
        <end position="257"/>
    </location>
</feature>
<reference evidence="14" key="1">
    <citation type="journal article" date="2014" name="Science">
        <title>The coffee genome provides insight into the convergent evolution of caffeine biosynthesis.</title>
        <authorList>
            <person name="Denoeud F."/>
            <person name="Carretero-Paulet L."/>
            <person name="Dereeper A."/>
            <person name="Droc G."/>
            <person name="Guyot R."/>
            <person name="Pietrella M."/>
            <person name="Zheng C."/>
            <person name="Alberti A."/>
            <person name="Anthony F."/>
            <person name="Aprea G."/>
            <person name="Aury J.M."/>
            <person name="Bento P."/>
            <person name="Bernard M."/>
            <person name="Bocs S."/>
            <person name="Campa C."/>
            <person name="Cenci A."/>
            <person name="Combes M.C."/>
            <person name="Crouzillat D."/>
            <person name="Da Silva C."/>
            <person name="Daddiego L."/>
            <person name="De Bellis F."/>
            <person name="Dussert S."/>
            <person name="Garsmeur O."/>
            <person name="Gayraud T."/>
            <person name="Guignon V."/>
            <person name="Jahn K."/>
            <person name="Jamilloux V."/>
            <person name="Joet T."/>
            <person name="Labadie K."/>
            <person name="Lan T."/>
            <person name="Leclercq J."/>
            <person name="Lepelley M."/>
            <person name="Leroy T."/>
            <person name="Li L.T."/>
            <person name="Librado P."/>
            <person name="Lopez L."/>
            <person name="Munoz A."/>
            <person name="Noel B."/>
            <person name="Pallavicini A."/>
            <person name="Perrotta G."/>
            <person name="Poncet V."/>
            <person name="Pot D."/>
            <person name="Priyono X."/>
            <person name="Rigoreau M."/>
            <person name="Rouard M."/>
            <person name="Rozas J."/>
            <person name="Tranchant-Dubreuil C."/>
            <person name="VanBuren R."/>
            <person name="Zhang Q."/>
            <person name="Andrade A.C."/>
            <person name="Argout X."/>
            <person name="Bertrand B."/>
            <person name="de Kochko A."/>
            <person name="Graziosi G."/>
            <person name="Henry R.J."/>
            <person name="Jayarama X."/>
            <person name="Ming R."/>
            <person name="Nagai C."/>
            <person name="Rounsley S."/>
            <person name="Sankoff D."/>
            <person name="Giuliano G."/>
            <person name="Albert V.A."/>
            <person name="Wincker P."/>
            <person name="Lashermes P."/>
        </authorList>
    </citation>
    <scope>NUCLEOTIDE SEQUENCE [LARGE SCALE GENOMIC DNA]</scope>
    <source>
        <strain evidence="14">cv. DH200-94</strain>
    </source>
</reference>
<dbReference type="Gene3D" id="3.30.200.20">
    <property type="entry name" value="Phosphorylase Kinase, domain 1"/>
    <property type="match status" value="1"/>
</dbReference>
<evidence type="ECO:0000256" key="10">
    <source>
        <dbReference type="SAM" id="MobiDB-lite"/>
    </source>
</evidence>
<evidence type="ECO:0000256" key="1">
    <source>
        <dbReference type="ARBA" id="ARBA00010507"/>
    </source>
</evidence>
<sequence length="575" mass="65518">MAMDDNESCGSRTVETASSKQSRHERQRFEVYTEVLSRLQDLDRQEVKLPGFEDQLWHHFNRLPARYAMDVNVERAEDVLTHKRLLLLAEDPDNRPAFDVRLVQVHPSGAENDLDSAHSDSLMREDAQSHTFESNRRGIHPPPTFGSSSNLEALGVQSSGAHVDDVERDINSIFQTSRPMHEITFSTVDKPKLLSQLTSLLSDIGLNIEEAHAFSTTDGFSLDVFVVAGWPYEETELLKSKLQKEIKMAKEQPSSEQHVPPMTENYERGNPSISEYVKIPTDEIDVWEIDPRQLRFGNRIASGAFGDLYKGTYCSQEVAIKVLKPERVNIDMLKEFSQEVFIMRKIRHKNVVQFLGACTKPPNLCIVTEFMCKGSVHSFLHKQKSTFKLSTIIRVAMDVSKGMNYLHQNNIIHRDLKTANLLMDEHEVVKVADFGVSRVVSQTGVMTAETGTYRWMAPEVIEHKLYDHKADVFSFGIVLWELLTREIPYSDLTPLQAAIGVVQQGLRPAIPKHTHPKLVELLEKCWQQDPTHRPNFSQILENLQRIAKEAVDEVEDRQKDKSIGGFFSSLRKGHH</sequence>
<dbReference type="STRING" id="49390.A0A068U2J7"/>
<dbReference type="Gramene" id="CDP01833">
    <property type="protein sequence ID" value="CDP01833"/>
    <property type="gene ID" value="GSCOC_T00037004001"/>
</dbReference>
<dbReference type="InParanoid" id="A0A068U2J7"/>
<feature type="compositionally biased region" description="Polar residues" evidence="10">
    <location>
        <begin position="8"/>
        <end position="20"/>
    </location>
</feature>
<dbReference type="InterPro" id="IPR011009">
    <property type="entry name" value="Kinase-like_dom_sf"/>
</dbReference>
<feature type="domain" description="Protein kinase" evidence="11">
    <location>
        <begin position="294"/>
        <end position="546"/>
    </location>
</feature>
<evidence type="ECO:0000256" key="9">
    <source>
        <dbReference type="ARBA" id="ARBA00048679"/>
    </source>
</evidence>
<organism evidence="13 14">
    <name type="scientific">Coffea canephora</name>
    <name type="common">Robusta coffee</name>
    <dbReference type="NCBI Taxonomy" id="49390"/>
    <lineage>
        <taxon>Eukaryota</taxon>
        <taxon>Viridiplantae</taxon>
        <taxon>Streptophyta</taxon>
        <taxon>Embryophyta</taxon>
        <taxon>Tracheophyta</taxon>
        <taxon>Spermatophyta</taxon>
        <taxon>Magnoliopsida</taxon>
        <taxon>eudicotyledons</taxon>
        <taxon>Gunneridae</taxon>
        <taxon>Pentapetalae</taxon>
        <taxon>asterids</taxon>
        <taxon>lamiids</taxon>
        <taxon>Gentianales</taxon>
        <taxon>Rubiaceae</taxon>
        <taxon>Ixoroideae</taxon>
        <taxon>Gardenieae complex</taxon>
        <taxon>Bertiereae - Coffeeae clade</taxon>
        <taxon>Coffeeae</taxon>
        <taxon>Coffea</taxon>
    </lineage>
</organism>
<dbReference type="PANTHER" id="PTHR44329">
    <property type="entry name" value="SERINE/THREONINE-PROTEIN KINASE TNNI3K-RELATED"/>
    <property type="match status" value="1"/>
</dbReference>
<dbReference type="InterPro" id="IPR051681">
    <property type="entry name" value="Ser/Thr_Kinases-Pseudokinases"/>
</dbReference>
<dbReference type="InterPro" id="IPR000719">
    <property type="entry name" value="Prot_kinase_dom"/>
</dbReference>
<feature type="region of interest" description="Disordered" evidence="10">
    <location>
        <begin position="1"/>
        <end position="26"/>
    </location>
</feature>
<dbReference type="CDD" id="cd13999">
    <property type="entry name" value="STKc_MAP3K-like"/>
    <property type="match status" value="1"/>
</dbReference>
<gene>
    <name evidence="13" type="ORF">GSCOC_T00037004001</name>
</gene>
<dbReference type="OMA" id="SQEETYG"/>
<comment type="similarity">
    <text evidence="1">Belongs to the protein kinase superfamily. TKL Ser/Thr protein kinase family. RAF subfamily.</text>
</comment>
<evidence type="ECO:0000256" key="7">
    <source>
        <dbReference type="ARBA" id="ARBA00022840"/>
    </source>
</evidence>
<dbReference type="PANTHER" id="PTHR44329:SF151">
    <property type="entry name" value="SERINE_THREONINE-PROTEIN KINASE STY17"/>
    <property type="match status" value="1"/>
</dbReference>
<evidence type="ECO:0000256" key="5">
    <source>
        <dbReference type="ARBA" id="ARBA00022741"/>
    </source>
</evidence>
<dbReference type="EMBL" id="HG739091">
    <property type="protein sequence ID" value="CDP01833.1"/>
    <property type="molecule type" value="Genomic_DNA"/>
</dbReference>
<dbReference type="PhylomeDB" id="A0A068U2J7"/>
<dbReference type="Pfam" id="PF07714">
    <property type="entry name" value="PK_Tyr_Ser-Thr"/>
    <property type="match status" value="1"/>
</dbReference>
<dbReference type="InterPro" id="IPR008271">
    <property type="entry name" value="Ser/Thr_kinase_AS"/>
</dbReference>
<dbReference type="EC" id="2.7.11.1" evidence="2"/>
<accession>A0A068U2J7</accession>
<evidence type="ECO:0000256" key="8">
    <source>
        <dbReference type="ARBA" id="ARBA00047899"/>
    </source>
</evidence>